<dbReference type="PROSITE" id="PS50817">
    <property type="entry name" value="INTEIN_N_TER"/>
    <property type="match status" value="1"/>
</dbReference>
<feature type="domain" description="Hint" evidence="4">
    <location>
        <begin position="113"/>
        <end position="200"/>
    </location>
</feature>
<gene>
    <name evidence="5" type="ORF">SD70_02615</name>
</gene>
<dbReference type="Proteomes" id="UP000031967">
    <property type="component" value="Unassembled WGS sequence"/>
</dbReference>
<dbReference type="InterPro" id="IPR003587">
    <property type="entry name" value="Hint_dom_N"/>
</dbReference>
<dbReference type="InterPro" id="IPR006142">
    <property type="entry name" value="INTEIN"/>
</dbReference>
<organism evidence="5 6">
    <name type="scientific">Gordoniibacillus kamchatkensis</name>
    <dbReference type="NCBI Taxonomy" id="1590651"/>
    <lineage>
        <taxon>Bacteria</taxon>
        <taxon>Bacillati</taxon>
        <taxon>Bacillota</taxon>
        <taxon>Bacilli</taxon>
        <taxon>Bacillales</taxon>
        <taxon>Paenibacillaceae</taxon>
        <taxon>Gordoniibacillus</taxon>
    </lineage>
</organism>
<evidence type="ECO:0000256" key="2">
    <source>
        <dbReference type="ARBA" id="ARBA00023000"/>
    </source>
</evidence>
<evidence type="ECO:0000256" key="1">
    <source>
        <dbReference type="ARBA" id="ARBA00022813"/>
    </source>
</evidence>
<dbReference type="SUPFAM" id="SSF51294">
    <property type="entry name" value="Hedgehog/intein (Hint) domain"/>
    <property type="match status" value="1"/>
</dbReference>
<protein>
    <recommendedName>
        <fullName evidence="7">Intein C-terminal splicing domain-containing protein</fullName>
    </recommendedName>
</protein>
<keyword evidence="6" id="KW-1185">Reference proteome</keyword>
<name>A0ABR5AMA9_9BACL</name>
<accession>A0ABR5AMA9</accession>
<dbReference type="CDD" id="cd00081">
    <property type="entry name" value="Hint"/>
    <property type="match status" value="2"/>
</dbReference>
<proteinExistence type="predicted"/>
<evidence type="ECO:0000259" key="4">
    <source>
        <dbReference type="SMART" id="SM00306"/>
    </source>
</evidence>
<feature type="domain" description="Hint" evidence="3">
    <location>
        <begin position="494"/>
        <end position="533"/>
    </location>
</feature>
<keyword evidence="2" id="KW-0651">Protein splicing</keyword>
<dbReference type="EMBL" id="JXAK01000003">
    <property type="protein sequence ID" value="KIL42095.1"/>
    <property type="molecule type" value="Genomic_DNA"/>
</dbReference>
<dbReference type="InterPro" id="IPR006141">
    <property type="entry name" value="Intein_N"/>
</dbReference>
<evidence type="ECO:0000259" key="3">
    <source>
        <dbReference type="SMART" id="SM00305"/>
    </source>
</evidence>
<dbReference type="Gene3D" id="2.170.16.10">
    <property type="entry name" value="Hedgehog/Intein (Hint) domain"/>
    <property type="match status" value="2"/>
</dbReference>
<dbReference type="SMART" id="SM00305">
    <property type="entry name" value="HintC"/>
    <property type="match status" value="1"/>
</dbReference>
<dbReference type="SMART" id="SM00306">
    <property type="entry name" value="HintN"/>
    <property type="match status" value="1"/>
</dbReference>
<dbReference type="InterPro" id="IPR003586">
    <property type="entry name" value="Hint_dom_C"/>
</dbReference>
<dbReference type="PROSITE" id="PS50818">
    <property type="entry name" value="INTEIN_C_TER"/>
    <property type="match status" value="1"/>
</dbReference>
<keyword evidence="1" id="KW-0068">Autocatalytic cleavage</keyword>
<sequence length="594" mass="66676">MNEQKIVAAHAETRTIKVRVVDPDHAGRVESEEFKDAKRRLREDGHYKCYICGREVTEAHLQVHHRAAEYMFGNIVDFDLLKAFCEEWDIYGYGRLLKHKPMTTVDDVRNQMVLCLSGDALVLMADGSKKLIEQIKPGEFVIGGDGLPHKVTRTFSRLFDGDLIEISPETFATPEHPIWTSRGWVAAGELQADDFVYTVAKDGNGEFFTLQNLVGESYSGKSFFSQDHISEPVLRGMFSVPVSPIDFDNDVEVDKQSNCDKRSDRNIFPEVKLTFFQRFVKPFFKTSRRFILSQFSKTFRAPIDVRSVFPHAFSGAPFLRSSLLTKTAPANFAVTGTRNSSFSVRFIQGKQSAFVRAKHSLFGDNARFRVKHFIAPFAGFGNWLKLSMNLGMSLRGAFTRTSGISMFQTFRNSIPLTANGAGFDDRSVPLFRGWPSVNNSFRDRGRSLIGSNPFFKFVSALISARSNFGVDGEESRAANDTVFPSQISFNKVPAGQLNRSFVHDFIVYDLEVEGAHSFIAGGIIVHNCQEHHTGVDHEDGGSAEGIHYLPFPEWIMQKLAIPGANPVPQKGETFEQAIERVKAHERKDEINAIS</sequence>
<evidence type="ECO:0000313" key="6">
    <source>
        <dbReference type="Proteomes" id="UP000031967"/>
    </source>
</evidence>
<reference evidence="5 6" key="1">
    <citation type="submission" date="2014-12" db="EMBL/GenBank/DDBJ databases">
        <title>Draft genome sequence of Paenibacillus kamchatkensis strain B-2647.</title>
        <authorList>
            <person name="Karlyshev A.V."/>
            <person name="Kudryashova E.B."/>
        </authorList>
    </citation>
    <scope>NUCLEOTIDE SEQUENCE [LARGE SCALE GENOMIC DNA]</scope>
    <source>
        <strain evidence="5 6">VKM B-2647</strain>
    </source>
</reference>
<dbReference type="NCBIfam" id="TIGR01443">
    <property type="entry name" value="intein_Cterm"/>
    <property type="match status" value="1"/>
</dbReference>
<dbReference type="InterPro" id="IPR036844">
    <property type="entry name" value="Hint_dom_sf"/>
</dbReference>
<evidence type="ECO:0000313" key="5">
    <source>
        <dbReference type="EMBL" id="KIL42095.1"/>
    </source>
</evidence>
<dbReference type="PRINTS" id="PR00379">
    <property type="entry name" value="INTEIN"/>
</dbReference>
<comment type="caution">
    <text evidence="5">The sequence shown here is derived from an EMBL/GenBank/DDBJ whole genome shotgun (WGS) entry which is preliminary data.</text>
</comment>
<evidence type="ECO:0008006" key="7">
    <source>
        <dbReference type="Google" id="ProtNLM"/>
    </source>
</evidence>
<dbReference type="InterPro" id="IPR030934">
    <property type="entry name" value="Intein_C"/>
</dbReference>